<sequence>MKQMRHVKFALNSSTLFPFNLNILEQIRIATEAGYDGIELWMKDIVTFLESGGSLRELRDCITDHGISLVNTITFFNWSDEDEQRMKEGLKEAKEEMRILKEIGSRAVAAPPCENMENLSLAEIADHFVTLTTLSEQIGLDVYLEFWGHAKKLATLSEAMFIALESGLPNVKFLLDTFHMYKGGSSFDNLAYLKRENIGIFHVNDYPKYLTRNQITDRERLFPGDGVITTEKVVSYLENINYQGYLSLELFMESFENQTPTAVAAYGLKKMKQAYLGKSVGG</sequence>
<name>A0A317KX48_9BACI</name>
<gene>
    <name evidence="2" type="ORF">DLJ74_17140</name>
</gene>
<dbReference type="Proteomes" id="UP000245624">
    <property type="component" value="Unassembled WGS sequence"/>
</dbReference>
<dbReference type="PANTHER" id="PTHR12110">
    <property type="entry name" value="HYDROXYPYRUVATE ISOMERASE"/>
    <property type="match status" value="1"/>
</dbReference>
<reference evidence="2 3" key="1">
    <citation type="submission" date="2018-05" db="EMBL/GenBank/DDBJ databases">
        <title>Genomic analysis of Gracilibacillus dipsosauri DD1 reveals novel features of a salt-tolerant amylase.</title>
        <authorList>
            <person name="Deutch C.E."/>
            <person name="Yang S."/>
        </authorList>
    </citation>
    <scope>NUCLEOTIDE SEQUENCE [LARGE SCALE GENOMIC DNA]</scope>
    <source>
        <strain evidence="2 3">DD1</strain>
    </source>
</reference>
<evidence type="ECO:0000313" key="3">
    <source>
        <dbReference type="Proteomes" id="UP000245624"/>
    </source>
</evidence>
<dbReference type="PANTHER" id="PTHR12110:SF48">
    <property type="entry name" value="BLL3656 PROTEIN"/>
    <property type="match status" value="1"/>
</dbReference>
<protein>
    <submittedName>
        <fullName evidence="2">Xylose isomerase</fullName>
    </submittedName>
</protein>
<keyword evidence="2" id="KW-0413">Isomerase</keyword>
<dbReference type="AlphaFoldDB" id="A0A317KX48"/>
<feature type="domain" description="Xylose isomerase-like TIM barrel" evidence="1">
    <location>
        <begin position="28"/>
        <end position="272"/>
    </location>
</feature>
<accession>A0A317KX48</accession>
<dbReference type="EMBL" id="QGTD01000018">
    <property type="protein sequence ID" value="PWU67290.1"/>
    <property type="molecule type" value="Genomic_DNA"/>
</dbReference>
<dbReference type="InterPro" id="IPR013022">
    <property type="entry name" value="Xyl_isomerase-like_TIM-brl"/>
</dbReference>
<dbReference type="InterPro" id="IPR036237">
    <property type="entry name" value="Xyl_isomerase-like_sf"/>
</dbReference>
<comment type="caution">
    <text evidence="2">The sequence shown here is derived from an EMBL/GenBank/DDBJ whole genome shotgun (WGS) entry which is preliminary data.</text>
</comment>
<dbReference type="OrthoDB" id="9814946at2"/>
<dbReference type="Gene3D" id="3.20.20.150">
    <property type="entry name" value="Divalent-metal-dependent TIM barrel enzymes"/>
    <property type="match status" value="1"/>
</dbReference>
<keyword evidence="3" id="KW-1185">Reference proteome</keyword>
<dbReference type="Pfam" id="PF01261">
    <property type="entry name" value="AP_endonuc_2"/>
    <property type="match status" value="1"/>
</dbReference>
<dbReference type="InterPro" id="IPR050312">
    <property type="entry name" value="IolE/XylAMocC-like"/>
</dbReference>
<evidence type="ECO:0000259" key="1">
    <source>
        <dbReference type="Pfam" id="PF01261"/>
    </source>
</evidence>
<dbReference type="SUPFAM" id="SSF51658">
    <property type="entry name" value="Xylose isomerase-like"/>
    <property type="match status" value="1"/>
</dbReference>
<organism evidence="2 3">
    <name type="scientific">Gracilibacillus dipsosauri</name>
    <dbReference type="NCBI Taxonomy" id="178340"/>
    <lineage>
        <taxon>Bacteria</taxon>
        <taxon>Bacillati</taxon>
        <taxon>Bacillota</taxon>
        <taxon>Bacilli</taxon>
        <taxon>Bacillales</taxon>
        <taxon>Bacillaceae</taxon>
        <taxon>Gracilibacillus</taxon>
    </lineage>
</organism>
<proteinExistence type="predicted"/>
<dbReference type="GO" id="GO:0016853">
    <property type="term" value="F:isomerase activity"/>
    <property type="evidence" value="ECO:0007669"/>
    <property type="project" value="UniProtKB-KW"/>
</dbReference>
<evidence type="ECO:0000313" key="2">
    <source>
        <dbReference type="EMBL" id="PWU67290.1"/>
    </source>
</evidence>